<dbReference type="PANTHER" id="PTHR43309:SF3">
    <property type="entry name" value="5-OXOPROLINASE SUBUNIT C"/>
    <property type="match status" value="1"/>
</dbReference>
<keyword evidence="3" id="KW-0067">ATP-binding</keyword>
<dbReference type="GO" id="GO:0016787">
    <property type="term" value="F:hydrolase activity"/>
    <property type="evidence" value="ECO:0007669"/>
    <property type="project" value="UniProtKB-KW"/>
</dbReference>
<dbReference type="InterPro" id="IPR029000">
    <property type="entry name" value="Cyclophilin-like_dom_sf"/>
</dbReference>
<gene>
    <name evidence="6" type="ORF">B6D06_01255</name>
</gene>
<feature type="domain" description="Carboxyltransferase" evidence="5">
    <location>
        <begin position="252"/>
        <end position="535"/>
    </location>
</feature>
<dbReference type="SUPFAM" id="SSF50891">
    <property type="entry name" value="Cyclophilin-like"/>
    <property type="match status" value="2"/>
</dbReference>
<protein>
    <submittedName>
        <fullName evidence="6">Allophanate hydrolase</fullName>
    </submittedName>
</protein>
<comment type="caution">
    <text evidence="6">The sequence shown here is derived from an EMBL/GenBank/DDBJ whole genome shotgun (WGS) entry which is preliminary data.</text>
</comment>
<reference evidence="6 7" key="1">
    <citation type="submission" date="2017-03" db="EMBL/GenBank/DDBJ databases">
        <title>Comparative genomics of honeybee gut symbionts reveal geographically distinct and subgroup specific antibiotic resistance.</title>
        <authorList>
            <person name="Ludvigsen J."/>
            <person name="Porcellato D."/>
            <person name="Labee-Lund T.M."/>
            <person name="Amdam G.V."/>
            <person name="Rudi K."/>
        </authorList>
    </citation>
    <scope>NUCLEOTIDE SEQUENCE [LARGE SCALE GENOMIC DNA]</scope>
    <source>
        <strain evidence="6 7">A-4-12</strain>
    </source>
</reference>
<evidence type="ECO:0000256" key="1">
    <source>
        <dbReference type="ARBA" id="ARBA00022741"/>
    </source>
</evidence>
<evidence type="ECO:0000256" key="3">
    <source>
        <dbReference type="ARBA" id="ARBA00022840"/>
    </source>
</evidence>
<evidence type="ECO:0000313" key="7">
    <source>
        <dbReference type="Proteomes" id="UP000194968"/>
    </source>
</evidence>
<evidence type="ECO:0000256" key="2">
    <source>
        <dbReference type="ARBA" id="ARBA00022801"/>
    </source>
</evidence>
<dbReference type="RefSeq" id="WP_086319943.1">
    <property type="nucleotide sequence ID" value="NZ_NASK01000065.1"/>
</dbReference>
<dbReference type="PANTHER" id="PTHR43309">
    <property type="entry name" value="5-OXOPROLINASE SUBUNIT C"/>
    <property type="match status" value="1"/>
</dbReference>
<evidence type="ECO:0000259" key="4">
    <source>
        <dbReference type="SMART" id="SM00796"/>
    </source>
</evidence>
<evidence type="ECO:0000313" key="6">
    <source>
        <dbReference type="EMBL" id="OTQ53198.1"/>
    </source>
</evidence>
<dbReference type="InterPro" id="IPR052708">
    <property type="entry name" value="PxpC"/>
</dbReference>
<evidence type="ECO:0000259" key="5">
    <source>
        <dbReference type="SMART" id="SM00797"/>
    </source>
</evidence>
<dbReference type="AlphaFoldDB" id="A0A242NWW3"/>
<dbReference type="SMART" id="SM00797">
    <property type="entry name" value="AHS2"/>
    <property type="match status" value="1"/>
</dbReference>
<proteinExistence type="predicted"/>
<dbReference type="NCBIfam" id="TIGR00724">
    <property type="entry name" value="urea_amlyse_rel"/>
    <property type="match status" value="1"/>
</dbReference>
<dbReference type="Gene3D" id="3.30.1360.40">
    <property type="match status" value="1"/>
</dbReference>
<dbReference type="Proteomes" id="UP000194968">
    <property type="component" value="Unassembled WGS sequence"/>
</dbReference>
<accession>A0A242NWW3</accession>
<keyword evidence="1" id="KW-0547">Nucleotide-binding</keyword>
<dbReference type="InterPro" id="IPR003833">
    <property type="entry name" value="CT_C_D"/>
</dbReference>
<dbReference type="Pfam" id="PF02626">
    <property type="entry name" value="CT_A_B"/>
    <property type="match status" value="1"/>
</dbReference>
<dbReference type="Pfam" id="PF02682">
    <property type="entry name" value="CT_C_D"/>
    <property type="match status" value="1"/>
</dbReference>
<dbReference type="OrthoDB" id="9768696at2"/>
<name>A0A242NWW3_9GAMM</name>
<dbReference type="SMART" id="SM00796">
    <property type="entry name" value="AHS1"/>
    <property type="match status" value="1"/>
</dbReference>
<dbReference type="GO" id="GO:0005524">
    <property type="term" value="F:ATP binding"/>
    <property type="evidence" value="ECO:0007669"/>
    <property type="project" value="UniProtKB-KW"/>
</dbReference>
<dbReference type="EMBL" id="NASK01000065">
    <property type="protein sequence ID" value="OTQ53198.1"/>
    <property type="molecule type" value="Genomic_DNA"/>
</dbReference>
<feature type="domain" description="Carboxyltransferase" evidence="4">
    <location>
        <begin position="1"/>
        <end position="192"/>
    </location>
</feature>
<keyword evidence="2 6" id="KW-0378">Hydrolase</keyword>
<organism evidence="6 7">
    <name type="scientific">Gilliamella apis</name>
    <dbReference type="NCBI Taxonomy" id="1970738"/>
    <lineage>
        <taxon>Bacteria</taxon>
        <taxon>Pseudomonadati</taxon>
        <taxon>Pseudomonadota</taxon>
        <taxon>Gammaproteobacteria</taxon>
        <taxon>Orbales</taxon>
        <taxon>Orbaceae</taxon>
        <taxon>Gilliamella</taxon>
    </lineage>
</organism>
<dbReference type="Gene3D" id="2.40.100.10">
    <property type="entry name" value="Cyclophilin-like"/>
    <property type="match status" value="2"/>
</dbReference>
<dbReference type="SUPFAM" id="SSF160467">
    <property type="entry name" value="PH0987 N-terminal domain-like"/>
    <property type="match status" value="1"/>
</dbReference>
<sequence length="535" mass="58319">MRFLPVNIDALLVELETLEQVMALTDALQYKKDVWNINEIIPAARTVLVRYNSIIMDGNKLAQYIAQLDVSSGQLRSGELVTIPVSYNGEDLGFVAEYLGISVADVISRHTSNEYQVAFCGFAPGFAYMVAKDIQLNVPRRQSPRVRIPAGSVALAGEFSSVYPQASPGGWQLIGVTNVKVWDIYRDEPALFKPGTRVNFIDASKTVTKYSLPQSKKVTLSVEQQEQSQDIEILATGIQTLLQDNGRIGQAELGISESGAMDKAAFHSANRILGNPTNEAVLEITQGGFKARINSAMLIAVTGASCEIKVTTISGESYFANMYQPIQLEEGDIVHLGNVQYGVRSYVAVRGGLQVQPILASCSFDTLAQVGPSPLKVGQTLTIKNGQTFNALSLTETPAISYPCKDDVVELDIMFGPRTDWFTQQAIQQLTSQLWQVTPASNRIGLRLLGEISLEREKQQELPSEGTCMGAIQIPANGQPVLFLNDHPLTGGYPVIAAVCNYHLDLAGQIPVNAKIKFNPIGVFKEFEGSHVNHV</sequence>
<dbReference type="InterPro" id="IPR003778">
    <property type="entry name" value="CT_A_B"/>
</dbReference>